<evidence type="ECO:0000256" key="1">
    <source>
        <dbReference type="SAM" id="Coils"/>
    </source>
</evidence>
<accession>A0AAE3HCW5</accession>
<dbReference type="EMBL" id="JTEO01000006">
    <property type="protein sequence ID" value="MCQ6963699.1"/>
    <property type="molecule type" value="Genomic_DNA"/>
</dbReference>
<organism evidence="2 3">
    <name type="scientific">Methanolobus chelungpuianus</name>
    <dbReference type="NCBI Taxonomy" id="502115"/>
    <lineage>
        <taxon>Archaea</taxon>
        <taxon>Methanobacteriati</taxon>
        <taxon>Methanobacteriota</taxon>
        <taxon>Stenosarchaea group</taxon>
        <taxon>Methanomicrobia</taxon>
        <taxon>Methanosarcinales</taxon>
        <taxon>Methanosarcinaceae</taxon>
        <taxon>Methanolobus</taxon>
    </lineage>
</organism>
<dbReference type="Pfam" id="PF11855">
    <property type="entry name" value="DUF3375"/>
    <property type="match status" value="1"/>
</dbReference>
<evidence type="ECO:0000313" key="3">
    <source>
        <dbReference type="Proteomes" id="UP001206983"/>
    </source>
</evidence>
<dbReference type="Proteomes" id="UP001206983">
    <property type="component" value="Unassembled WGS sequence"/>
</dbReference>
<sequence length="479" mass="56189">MDYLKVKKLKEGDPSIKLLNADNSPLIISFLYQQFKEKNTLELSKDDLESNLSNYLYYLKTQEGIEYPRQPAEYLEDWTNSEYLRSRYSTNDVIYYELTHHTEKALYWVKNLIETRKFVGTESRLLTIINTLKELAYKNTNNPTERLNELKKQKQEIELEIEKAEAGITDPLTDTQIRERYSDICKTLDDMLTDFKEIEHNFRLLDMETRKKLIQKDIQKGEILDEVVSTEDDIRNSDQGKSLEAFWNLLQSQEQLDELDKLIEMTLTIQQIQEVKQQSFTLEDMVIKLSRAGVKVQKVNHSLAEQLSRFLDNRTYLENKRIMDILSDIKSIAFEIKDTPPTEANFLEISSKAEIEMVMNRSLWTPKTMTNLRKEEIVLGSPDDSDALILYNQFSVDKRELEGRIQELLETHSQISLRKIIETHPVKKGIDEILAYIEIASNDKKAVINEDLSEIMIISNTISQKRFWIQMPQIIFCRS</sequence>
<gene>
    <name evidence="2" type="ORF">PV02_11715</name>
</gene>
<proteinExistence type="predicted"/>
<keyword evidence="3" id="KW-1185">Reference proteome</keyword>
<name>A0AAE3HCW5_9EURY</name>
<reference evidence="2 3" key="1">
    <citation type="journal article" date="2011" name="Appl. Environ. Microbiol.">
        <title>Methanogenic archaea isolated from Taiwan's Chelungpu fault.</title>
        <authorList>
            <person name="Wu S.Y."/>
            <person name="Lai M.C."/>
        </authorList>
    </citation>
    <scope>NUCLEOTIDE SEQUENCE [LARGE SCALE GENOMIC DNA]</scope>
    <source>
        <strain evidence="2 3">St545Mb</strain>
    </source>
</reference>
<dbReference type="AlphaFoldDB" id="A0AAE3HCW5"/>
<keyword evidence="1" id="KW-0175">Coiled coil</keyword>
<dbReference type="InterPro" id="IPR021804">
    <property type="entry name" value="DUF3375"/>
</dbReference>
<evidence type="ECO:0008006" key="4">
    <source>
        <dbReference type="Google" id="ProtNLM"/>
    </source>
</evidence>
<protein>
    <recommendedName>
        <fullName evidence="4">DUF3375 domain-containing protein</fullName>
    </recommendedName>
</protein>
<comment type="caution">
    <text evidence="2">The sequence shown here is derived from an EMBL/GenBank/DDBJ whole genome shotgun (WGS) entry which is preliminary data.</text>
</comment>
<feature type="coiled-coil region" evidence="1">
    <location>
        <begin position="391"/>
        <end position="418"/>
    </location>
</feature>
<evidence type="ECO:0000313" key="2">
    <source>
        <dbReference type="EMBL" id="MCQ6963699.1"/>
    </source>
</evidence>